<sequence length="706" mass="77532">MYLYDYSSDSLGSSPRLVNYFDWMETGMESDVSDHLDHEEMYLMLQADMLAIKRQENALQTDIDDINQKFNSLIADVGLEPTEYPVNRHLLGNPPTPSFLQRNTPTRSHITCLDTTSCDEDVLLQKMLQGPLVSINSLSSDSIYDDSAMTLIIDNNSNYIPSPKPVSPSNLVPNIDQPEPSSSDISNASNGSSGYPRSTGSDSSDDNQCVPDIDDRQEELLSRLHYYGDFTIDRQSKIDNLTARLTNTPVANLNNISAAATEEIFTREVVGCEQEYVPPGFGPPSRSTTRSTSSNSSTSSPRRHRTKRISRAQRNRTSSSSGSRRSISIPQASSTMIEDFSPSSHSSGSSKHRSSSIPRASSTMIEDPTSSSCRPNSVYSDDMESVYCWSIKESSDDVPLEESYYRNINRVSSKPPLPPKKVLPSSCGTSLAESNCNNESMSMIASTTQRQDVVSDSLYDDVTFYNKARTLPRTSTRTDLNGNTKSSGSSIEARRASMPDMVSVMLSENDNVQSVPNSSASTHSSSLGDRPAIPGKSSSSGSNSNTSPPTSNDTRNTQAMCDSLLTDSPNSLSSTGVFAPNNSPYSSRASPVSEPEPLGPPAPPSSYKSKSSKEDQVFKKPKSIVPIWKLFRFRRSKPKSAENITSTPLRRPSSTHSDPVSKKKLFTIQSPEVHLHNKRAVAKKLRRFSESFRQKDTSEIHTLATL</sequence>
<evidence type="ECO:0000256" key="1">
    <source>
        <dbReference type="SAM" id="MobiDB-lite"/>
    </source>
</evidence>
<organism evidence="2 3">
    <name type="scientific">Mytilus galloprovincialis</name>
    <name type="common">Mediterranean mussel</name>
    <dbReference type="NCBI Taxonomy" id="29158"/>
    <lineage>
        <taxon>Eukaryota</taxon>
        <taxon>Metazoa</taxon>
        <taxon>Spiralia</taxon>
        <taxon>Lophotrochozoa</taxon>
        <taxon>Mollusca</taxon>
        <taxon>Bivalvia</taxon>
        <taxon>Autobranchia</taxon>
        <taxon>Pteriomorphia</taxon>
        <taxon>Mytilida</taxon>
        <taxon>Mytiloidea</taxon>
        <taxon>Mytilidae</taxon>
        <taxon>Mytilinae</taxon>
        <taxon>Mytilus</taxon>
    </lineage>
</organism>
<feature type="region of interest" description="Disordered" evidence="1">
    <location>
        <begin position="474"/>
        <end position="495"/>
    </location>
</feature>
<dbReference type="OrthoDB" id="6101882at2759"/>
<feature type="compositionally biased region" description="Low complexity" evidence="1">
    <location>
        <begin position="318"/>
        <end position="329"/>
    </location>
</feature>
<evidence type="ECO:0000313" key="3">
    <source>
        <dbReference type="Proteomes" id="UP000596742"/>
    </source>
</evidence>
<feature type="region of interest" description="Disordered" evidence="1">
    <location>
        <begin position="275"/>
        <end position="377"/>
    </location>
</feature>
<feature type="compositionally biased region" description="Basic residues" evidence="1">
    <location>
        <begin position="301"/>
        <end position="314"/>
    </location>
</feature>
<proteinExistence type="predicted"/>
<comment type="caution">
    <text evidence="2">The sequence shown here is derived from an EMBL/GenBank/DDBJ whole genome shotgun (WGS) entry which is preliminary data.</text>
</comment>
<keyword evidence="3" id="KW-1185">Reference proteome</keyword>
<feature type="compositionally biased region" description="Polar residues" evidence="1">
    <location>
        <begin position="642"/>
        <end position="658"/>
    </location>
</feature>
<dbReference type="EMBL" id="UYJE01000508">
    <property type="protein sequence ID" value="VDH93791.1"/>
    <property type="molecule type" value="Genomic_DNA"/>
</dbReference>
<dbReference type="AlphaFoldDB" id="A0A8B6BR48"/>
<feature type="region of interest" description="Disordered" evidence="1">
    <location>
        <begin position="510"/>
        <end position="619"/>
    </location>
</feature>
<feature type="compositionally biased region" description="Polar residues" evidence="1">
    <location>
        <begin position="474"/>
        <end position="490"/>
    </location>
</feature>
<accession>A0A8B6BR48</accession>
<feature type="compositionally biased region" description="Low complexity" evidence="1">
    <location>
        <begin position="341"/>
        <end position="362"/>
    </location>
</feature>
<protein>
    <submittedName>
        <fullName evidence="2">Uncharacterized protein</fullName>
    </submittedName>
</protein>
<feature type="compositionally biased region" description="Low complexity" evidence="1">
    <location>
        <begin position="181"/>
        <end position="194"/>
    </location>
</feature>
<feature type="compositionally biased region" description="Polar residues" evidence="1">
    <location>
        <begin position="565"/>
        <end position="589"/>
    </location>
</feature>
<dbReference type="Proteomes" id="UP000596742">
    <property type="component" value="Unassembled WGS sequence"/>
</dbReference>
<reference evidence="2" key="1">
    <citation type="submission" date="2018-11" db="EMBL/GenBank/DDBJ databases">
        <authorList>
            <person name="Alioto T."/>
            <person name="Alioto T."/>
        </authorList>
    </citation>
    <scope>NUCLEOTIDE SEQUENCE</scope>
</reference>
<evidence type="ECO:0000313" key="2">
    <source>
        <dbReference type="EMBL" id="VDH93791.1"/>
    </source>
</evidence>
<feature type="compositionally biased region" description="Polar residues" evidence="1">
    <location>
        <begin position="368"/>
        <end position="377"/>
    </location>
</feature>
<gene>
    <name evidence="2" type="ORF">MGAL_10B018387</name>
</gene>
<feature type="region of interest" description="Disordered" evidence="1">
    <location>
        <begin position="164"/>
        <end position="211"/>
    </location>
</feature>
<feature type="compositionally biased region" description="Polar residues" evidence="1">
    <location>
        <begin position="510"/>
        <end position="527"/>
    </location>
</feature>
<feature type="compositionally biased region" description="Low complexity" evidence="1">
    <location>
        <begin position="537"/>
        <end position="557"/>
    </location>
</feature>
<feature type="compositionally biased region" description="Low complexity" evidence="1">
    <location>
        <begin position="283"/>
        <end position="300"/>
    </location>
</feature>
<feature type="region of interest" description="Disordered" evidence="1">
    <location>
        <begin position="639"/>
        <end position="661"/>
    </location>
</feature>
<name>A0A8B6BR48_MYTGA</name>